<dbReference type="GO" id="GO:0055085">
    <property type="term" value="P:transmembrane transport"/>
    <property type="evidence" value="ECO:0007669"/>
    <property type="project" value="InterPro"/>
</dbReference>
<feature type="signal peptide" evidence="5">
    <location>
        <begin position="1"/>
        <end position="19"/>
    </location>
</feature>
<dbReference type="InterPro" id="IPR006260">
    <property type="entry name" value="TonB/TolA_C"/>
</dbReference>
<dbReference type="Proteomes" id="UP001229955">
    <property type="component" value="Chromosome"/>
</dbReference>
<dbReference type="InterPro" id="IPR037682">
    <property type="entry name" value="TonB_C"/>
</dbReference>
<dbReference type="EMBL" id="CP130612">
    <property type="protein sequence ID" value="WKW12823.1"/>
    <property type="molecule type" value="Genomic_DNA"/>
</dbReference>
<evidence type="ECO:0000256" key="1">
    <source>
        <dbReference type="ARBA" id="ARBA00004167"/>
    </source>
</evidence>
<dbReference type="PROSITE" id="PS52015">
    <property type="entry name" value="TONB_CTD"/>
    <property type="match status" value="1"/>
</dbReference>
<dbReference type="KEGG" id="pspc:Strain318_002132"/>
<reference evidence="7" key="1">
    <citation type="submission" date="2023-07" db="EMBL/GenBank/DDBJ databases">
        <authorList>
            <person name="Haufschild T."/>
            <person name="Kallscheuer N."/>
            <person name="Hammer J."/>
            <person name="Kohn T."/>
            <person name="Kabuu M."/>
            <person name="Jogler M."/>
            <person name="Wohfarth N."/>
            <person name="Heuer A."/>
            <person name="Rohde M."/>
            <person name="van Teeseling M.C.F."/>
            <person name="Jogler C."/>
        </authorList>
    </citation>
    <scope>NUCLEOTIDE SEQUENCE</scope>
    <source>
        <strain evidence="7">Strain 138</strain>
        <strain evidence="8">Strain 318</strain>
    </source>
</reference>
<feature type="domain" description="TonB C-terminal" evidence="6">
    <location>
        <begin position="121"/>
        <end position="213"/>
    </location>
</feature>
<accession>A0AA49Q576</accession>
<keyword evidence="9" id="KW-1185">Reference proteome</keyword>
<organism evidence="7">
    <name type="scientific">Pseudogemmatithrix spongiicola</name>
    <dbReference type="NCBI Taxonomy" id="3062599"/>
    <lineage>
        <taxon>Bacteria</taxon>
        <taxon>Pseudomonadati</taxon>
        <taxon>Gemmatimonadota</taxon>
        <taxon>Gemmatimonadia</taxon>
        <taxon>Gemmatimonadales</taxon>
        <taxon>Gemmatimonadaceae</taxon>
        <taxon>Pseudogemmatithrix</taxon>
    </lineage>
</organism>
<sequence length="213" mass="23396">MPRLIFTVLLLLALPTTLAAQATLSGRLVEVSSGRPMFCLHVTLLDSAGVARDSTYSGFGGLFEFAVPEHADFRLRISSPPVVDVQTAPERTGAATFFSREYRITLTPDPRIFTDTLPGDSITPIGLAPGSPGPRYPRALQREGVEGAVHYTFAIDTLGQIDTASAFPLRATHRLFLRAVQEALPRIRFRPWSPTGMATCTRVVQPFLFRLQR</sequence>
<name>A0AA49Q576_9BACT</name>
<dbReference type="EMBL" id="CP130613">
    <property type="protein sequence ID" value="WKW15730.1"/>
    <property type="molecule type" value="Genomic_DNA"/>
</dbReference>
<evidence type="ECO:0000256" key="4">
    <source>
        <dbReference type="ARBA" id="ARBA00023136"/>
    </source>
</evidence>
<dbReference type="NCBIfam" id="TIGR01352">
    <property type="entry name" value="tonB_Cterm"/>
    <property type="match status" value="1"/>
</dbReference>
<evidence type="ECO:0000259" key="6">
    <source>
        <dbReference type="PROSITE" id="PS52015"/>
    </source>
</evidence>
<dbReference type="Pfam" id="PF03544">
    <property type="entry name" value="TonB_C"/>
    <property type="match status" value="1"/>
</dbReference>
<keyword evidence="5" id="KW-0732">Signal</keyword>
<evidence type="ECO:0000256" key="5">
    <source>
        <dbReference type="SAM" id="SignalP"/>
    </source>
</evidence>
<dbReference type="GO" id="GO:0016020">
    <property type="term" value="C:membrane"/>
    <property type="evidence" value="ECO:0007669"/>
    <property type="project" value="UniProtKB-SubCell"/>
</dbReference>
<dbReference type="AlphaFoldDB" id="A0AA49Q576"/>
<feature type="chain" id="PRO_5041379642" evidence="5">
    <location>
        <begin position="20"/>
        <end position="213"/>
    </location>
</feature>
<evidence type="ECO:0000256" key="3">
    <source>
        <dbReference type="ARBA" id="ARBA00022989"/>
    </source>
</evidence>
<evidence type="ECO:0000256" key="2">
    <source>
        <dbReference type="ARBA" id="ARBA00022692"/>
    </source>
</evidence>
<evidence type="ECO:0000313" key="7">
    <source>
        <dbReference type="EMBL" id="WKW12823.1"/>
    </source>
</evidence>
<accession>A0AA49K0P3</accession>
<keyword evidence="4" id="KW-0472">Membrane</keyword>
<protein>
    <submittedName>
        <fullName evidence="7">TonB family protein</fullName>
    </submittedName>
</protein>
<evidence type="ECO:0000313" key="9">
    <source>
        <dbReference type="Proteomes" id="UP001229955"/>
    </source>
</evidence>
<gene>
    <name evidence="7" type="ORF">Strain138_002133</name>
    <name evidence="8" type="ORF">Strain318_002132</name>
</gene>
<dbReference type="SUPFAM" id="SSF74653">
    <property type="entry name" value="TolA/TonB C-terminal domain"/>
    <property type="match status" value="1"/>
</dbReference>
<comment type="subcellular location">
    <subcellularLocation>
        <location evidence="1">Membrane</location>
        <topology evidence="1">Single-pass membrane protein</topology>
    </subcellularLocation>
</comment>
<dbReference type="Gene3D" id="3.30.2420.10">
    <property type="entry name" value="TonB"/>
    <property type="match status" value="1"/>
</dbReference>
<dbReference type="RefSeq" id="WP_367885698.1">
    <property type="nucleotide sequence ID" value="NZ_CP130612.1"/>
</dbReference>
<evidence type="ECO:0000313" key="8">
    <source>
        <dbReference type="EMBL" id="WKW15730.1"/>
    </source>
</evidence>
<keyword evidence="2" id="KW-0812">Transmembrane</keyword>
<keyword evidence="3" id="KW-1133">Transmembrane helix</keyword>
<proteinExistence type="predicted"/>